<dbReference type="EMBL" id="BAABCT010000001">
    <property type="protein sequence ID" value="GAA4062228.1"/>
    <property type="molecule type" value="Genomic_DNA"/>
</dbReference>
<accession>A0ABP7V930</accession>
<sequence length="175" mass="21027">MDSSICRLLKNYHNSRKSWEAWCFLDNIDLEEDNQKIKDLTDNNQFLKLTRYLFLKDLHIELYKILKNSRSSEDNLIKLLKNKNTKESRSHLRKFILFKPEINSTLNARDKFYAHLDSDYESYLKGFDVRIYNDIFVLIEQGIIILGYEKELINTLKNIPSRDEYKSITKDIFNF</sequence>
<protein>
    <recommendedName>
        <fullName evidence="3">HEPN AbiU2-like domain-containing protein</fullName>
    </recommendedName>
</protein>
<gene>
    <name evidence="1" type="ORF">GCM10022389_03440</name>
</gene>
<evidence type="ECO:0008006" key="3">
    <source>
        <dbReference type="Google" id="ProtNLM"/>
    </source>
</evidence>
<comment type="caution">
    <text evidence="1">The sequence shown here is derived from an EMBL/GenBank/DDBJ whole genome shotgun (WGS) entry which is preliminary data.</text>
</comment>
<dbReference type="RefSeq" id="WP_344815098.1">
    <property type="nucleotide sequence ID" value="NZ_BAABCT010000001.1"/>
</dbReference>
<keyword evidence="2" id="KW-1185">Reference proteome</keyword>
<proteinExistence type="predicted"/>
<organism evidence="1 2">
    <name type="scientific">Flavobacterium cheonanense</name>
    <dbReference type="NCBI Taxonomy" id="706183"/>
    <lineage>
        <taxon>Bacteria</taxon>
        <taxon>Pseudomonadati</taxon>
        <taxon>Bacteroidota</taxon>
        <taxon>Flavobacteriia</taxon>
        <taxon>Flavobacteriales</taxon>
        <taxon>Flavobacteriaceae</taxon>
        <taxon>Flavobacterium</taxon>
    </lineage>
</organism>
<reference evidence="2" key="1">
    <citation type="journal article" date="2019" name="Int. J. Syst. Evol. Microbiol.">
        <title>The Global Catalogue of Microorganisms (GCM) 10K type strain sequencing project: providing services to taxonomists for standard genome sequencing and annotation.</title>
        <authorList>
            <consortium name="The Broad Institute Genomics Platform"/>
            <consortium name="The Broad Institute Genome Sequencing Center for Infectious Disease"/>
            <person name="Wu L."/>
            <person name="Ma J."/>
        </authorList>
    </citation>
    <scope>NUCLEOTIDE SEQUENCE [LARGE SCALE GENOMIC DNA]</scope>
    <source>
        <strain evidence="2">JCM 17069</strain>
    </source>
</reference>
<evidence type="ECO:0000313" key="1">
    <source>
        <dbReference type="EMBL" id="GAA4062228.1"/>
    </source>
</evidence>
<name>A0ABP7V930_9FLAO</name>
<dbReference type="Proteomes" id="UP001500367">
    <property type="component" value="Unassembled WGS sequence"/>
</dbReference>
<evidence type="ECO:0000313" key="2">
    <source>
        <dbReference type="Proteomes" id="UP001500367"/>
    </source>
</evidence>